<dbReference type="Proteomes" id="UP000031130">
    <property type="component" value="Chromosome"/>
</dbReference>
<accession>A0A0A8HWP7</accession>
<keyword evidence="1 3" id="KW-0328">Glycosyltransferase</keyword>
<evidence type="ECO:0000313" key="4">
    <source>
        <dbReference type="Proteomes" id="UP000031130"/>
    </source>
</evidence>
<reference evidence="3 4" key="1">
    <citation type="journal article" date="2014" name="Genome Biol. Evol.">
        <title>Comparative Genomics of the Campylobacter lari Group.</title>
        <authorList>
            <person name="Miller W.G."/>
            <person name="Yee E."/>
            <person name="Chapman M.H."/>
            <person name="Smith T.P."/>
            <person name="Bono J.L."/>
            <person name="Huynh S."/>
            <person name="Parker C.T."/>
            <person name="Vandamme P."/>
            <person name="Luong K."/>
            <person name="Korlach J."/>
        </authorList>
    </citation>
    <scope>NUCLEOTIDE SEQUENCE [LARGE SCALE GENOMIC DNA]</scope>
    <source>
        <strain evidence="4">RM3659</strain>
    </source>
</reference>
<sequence>MYKIICIQAGLGNQMFQYAFASALQEKLKEEQILLDNTWFDKNTNVKFGLDIFKTKIPFASQEQIKYTTKKTTFLPKPFRLFFKIPKHKYIYEESEENFCTFYPNLFHSHYKYYKGYFQNENYFKDIKEKIYDDFTFPTIKKEDIYTLQRLEKIQNTKNSVFVHIRRGDYLKVNWQLDTLYYKNAIRYIQERIENAKFFIFGATDLNFIKKLDLGCNFEDLSQKIITHDNHYEDMRLMSLCNNGIVANSSYSWWAAWLNKHKHKIIVAPSNWINGYNEIICKDWIAL</sequence>
<evidence type="ECO:0000256" key="1">
    <source>
        <dbReference type="ARBA" id="ARBA00022676"/>
    </source>
</evidence>
<keyword evidence="2 3" id="KW-0808">Transferase</keyword>
<dbReference type="EMBL" id="CP007775">
    <property type="protein sequence ID" value="AJD02289.1"/>
    <property type="molecule type" value="Genomic_DNA"/>
</dbReference>
<proteinExistence type="predicted"/>
<name>A0A0A8HWP7_CAMLA</name>
<dbReference type="HOGENOM" id="CLU_043399_3_1_7"/>
<dbReference type="OrthoDB" id="9794601at2"/>
<dbReference type="GO" id="GO:0008107">
    <property type="term" value="F:galactoside 2-alpha-L-fucosyltransferase activity"/>
    <property type="evidence" value="ECO:0007669"/>
    <property type="project" value="InterPro"/>
</dbReference>
<dbReference type="KEGG" id="cln:UPTC3659_1459"/>
<dbReference type="PANTHER" id="PTHR11927:SF9">
    <property type="entry name" value="L-FUCOSYLTRANSFERASE"/>
    <property type="match status" value="1"/>
</dbReference>
<dbReference type="Pfam" id="PF01531">
    <property type="entry name" value="Glyco_transf_11"/>
    <property type="match status" value="1"/>
</dbReference>
<dbReference type="RefSeq" id="WP_039626861.1">
    <property type="nucleotide sequence ID" value="NZ_CP007775.1"/>
</dbReference>
<organism evidence="3 4">
    <name type="scientific">Campylobacter lari NCTC 11845</name>
    <dbReference type="NCBI Taxonomy" id="1388749"/>
    <lineage>
        <taxon>Bacteria</taxon>
        <taxon>Pseudomonadati</taxon>
        <taxon>Campylobacterota</taxon>
        <taxon>Epsilonproteobacteria</taxon>
        <taxon>Campylobacterales</taxon>
        <taxon>Campylobacteraceae</taxon>
        <taxon>Campylobacter</taxon>
    </lineage>
</organism>
<dbReference type="PANTHER" id="PTHR11927">
    <property type="entry name" value="GALACTOSIDE 2-L-FUCOSYLTRANSFERASE"/>
    <property type="match status" value="1"/>
</dbReference>
<evidence type="ECO:0000313" key="3">
    <source>
        <dbReference type="EMBL" id="AJD02289.1"/>
    </source>
</evidence>
<dbReference type="AlphaFoldDB" id="A0A0A8HWP7"/>
<dbReference type="CDD" id="cd11301">
    <property type="entry name" value="Fut1_Fut2_like"/>
    <property type="match status" value="1"/>
</dbReference>
<dbReference type="GO" id="GO:0005975">
    <property type="term" value="P:carbohydrate metabolic process"/>
    <property type="evidence" value="ECO:0007669"/>
    <property type="project" value="InterPro"/>
</dbReference>
<dbReference type="GO" id="GO:0016020">
    <property type="term" value="C:membrane"/>
    <property type="evidence" value="ECO:0007669"/>
    <property type="project" value="InterPro"/>
</dbReference>
<gene>
    <name evidence="3" type="ORF">UPTC3659_1459</name>
</gene>
<dbReference type="InterPro" id="IPR002516">
    <property type="entry name" value="Glyco_trans_11"/>
</dbReference>
<protein>
    <submittedName>
        <fullName evidence="3">Alpha-1,2-fucosyltransferase</fullName>
    </submittedName>
</protein>
<evidence type="ECO:0000256" key="2">
    <source>
        <dbReference type="ARBA" id="ARBA00022679"/>
    </source>
</evidence>